<comment type="caution">
    <text evidence="7">The sequence shown here is derived from an EMBL/GenBank/DDBJ whole genome shotgun (WGS) entry which is preliminary data.</text>
</comment>
<dbReference type="Pfam" id="PF03936">
    <property type="entry name" value="Terpene_synth_C"/>
    <property type="match status" value="1"/>
</dbReference>
<keyword evidence="4" id="KW-0456">Lyase</keyword>
<dbReference type="InterPro" id="IPR050148">
    <property type="entry name" value="Terpene_synthase-like"/>
</dbReference>
<dbReference type="Pfam" id="PF01397">
    <property type="entry name" value="Terpene_synth"/>
    <property type="match status" value="1"/>
</dbReference>
<dbReference type="SUPFAM" id="SSF48239">
    <property type="entry name" value="Terpenoid cyclases/Protein prenyltransferases"/>
    <property type="match status" value="1"/>
</dbReference>
<dbReference type="InterPro" id="IPR034741">
    <property type="entry name" value="Terpene_cyclase-like_1_C"/>
</dbReference>
<reference evidence="7 8" key="1">
    <citation type="submission" date="2024-01" db="EMBL/GenBank/DDBJ databases">
        <title>The genomes of 5 underutilized Papilionoideae crops provide insights into root nodulation and disease resistanc.</title>
        <authorList>
            <person name="Jiang F."/>
        </authorList>
    </citation>
    <scope>NUCLEOTIDE SEQUENCE [LARGE SCALE GENOMIC DNA]</scope>
    <source>
        <strain evidence="7">LVBAO_FW01</strain>
        <tissue evidence="7">Leaves</tissue>
    </source>
</reference>
<keyword evidence="3" id="KW-0460">Magnesium</keyword>
<dbReference type="InterPro" id="IPR001906">
    <property type="entry name" value="Terpene_synth_N"/>
</dbReference>
<evidence type="ECO:0000313" key="8">
    <source>
        <dbReference type="Proteomes" id="UP001367508"/>
    </source>
</evidence>
<dbReference type="Proteomes" id="UP001367508">
    <property type="component" value="Unassembled WGS sequence"/>
</dbReference>
<accession>A0AAN9Q7R3</accession>
<evidence type="ECO:0000313" key="7">
    <source>
        <dbReference type="EMBL" id="KAK7324634.1"/>
    </source>
</evidence>
<dbReference type="InterPro" id="IPR008949">
    <property type="entry name" value="Isoprenoid_synthase_dom_sf"/>
</dbReference>
<keyword evidence="2" id="KW-0479">Metal-binding</keyword>
<dbReference type="GO" id="GO:0009611">
    <property type="term" value="P:response to wounding"/>
    <property type="evidence" value="ECO:0007669"/>
    <property type="project" value="UniProtKB-ARBA"/>
</dbReference>
<dbReference type="GO" id="GO:0016102">
    <property type="term" value="P:diterpenoid biosynthetic process"/>
    <property type="evidence" value="ECO:0007669"/>
    <property type="project" value="InterPro"/>
</dbReference>
<dbReference type="GO" id="GO:0010333">
    <property type="term" value="F:terpene synthase activity"/>
    <property type="evidence" value="ECO:0007669"/>
    <property type="project" value="InterPro"/>
</dbReference>
<dbReference type="PANTHER" id="PTHR31225:SF241">
    <property type="entry name" value="TERPENE SYNTHASE FAMILY, METAL-BINDING DOMAIN PROTEIN"/>
    <property type="match status" value="1"/>
</dbReference>
<evidence type="ECO:0000259" key="5">
    <source>
        <dbReference type="Pfam" id="PF01397"/>
    </source>
</evidence>
<sequence length="561" mass="64851">MSSLPPSALVSIQHAESDLSRSCVNFPPNIWGDIFLQYASESTEVNDNMKLQAQILKEEVKKMFQSSTNENITQKLNFIDTVQRLGVSYHFEQEINGVLEQIHNKFLKNNAINEDFDLYFLALLFRLLRQQGYQISSNIFNKFKNDRGNFNEILGNDAEGLCSLYEAAHLRTHRDDILDEALEFTYTHLKTLANQLTPSVAAQINHCLSKPLNKSLLRFEARYHMDLYQQDSSHNKILLTFAKVDFNILQKMYQKEIGNITKWWKKSNFVRKVPYARDRLVESYLWPLASSFKPEYSNGRMFGGKLIAVVCLIDDTYDAYGTIQELELLTKAFQRWDISSIGSLPPCMKVIFDTIVELCEELESMTAESGRSKFVVPHFKKAFCNLIKSYMVEAKWCHEGYIPTYDEYKVNGVLTSVIPFMLPSFISFQDFATEHVFDWIFSNPNIIKAASVIGRVLDDMASHKFEQQRVHVASAVECCMKQYKISKEEAYDLIHREVEDCWKIINEEYLNPNDIPKSVLDCVVNVARMCEFSYENHQDKFTNAELQKDCVSSLLVDPMCI</sequence>
<evidence type="ECO:0000256" key="1">
    <source>
        <dbReference type="ARBA" id="ARBA00001946"/>
    </source>
</evidence>
<keyword evidence="8" id="KW-1185">Reference proteome</keyword>
<evidence type="ECO:0000259" key="6">
    <source>
        <dbReference type="Pfam" id="PF03936"/>
    </source>
</evidence>
<name>A0AAN9Q7R3_CANGL</name>
<dbReference type="GO" id="GO:0000287">
    <property type="term" value="F:magnesium ion binding"/>
    <property type="evidence" value="ECO:0007669"/>
    <property type="project" value="InterPro"/>
</dbReference>
<dbReference type="SFLD" id="SFLDG01019">
    <property type="entry name" value="Terpene_Cyclase_Like_1_C_Termi"/>
    <property type="match status" value="1"/>
</dbReference>
<gene>
    <name evidence="7" type="ORF">VNO77_28356</name>
</gene>
<dbReference type="AlphaFoldDB" id="A0AAN9Q7R3"/>
<dbReference type="Gene3D" id="1.10.600.10">
    <property type="entry name" value="Farnesyl Diphosphate Synthase"/>
    <property type="match status" value="1"/>
</dbReference>
<dbReference type="EMBL" id="JAYMYQ010000006">
    <property type="protein sequence ID" value="KAK7324634.1"/>
    <property type="molecule type" value="Genomic_DNA"/>
</dbReference>
<dbReference type="SUPFAM" id="SSF48576">
    <property type="entry name" value="Terpenoid synthases"/>
    <property type="match status" value="1"/>
</dbReference>
<feature type="domain" description="Terpene synthase N-terminal" evidence="5">
    <location>
        <begin position="30"/>
        <end position="208"/>
    </location>
</feature>
<dbReference type="InterPro" id="IPR008930">
    <property type="entry name" value="Terpenoid_cyclase/PrenylTrfase"/>
</dbReference>
<dbReference type="InterPro" id="IPR005630">
    <property type="entry name" value="Terpene_synthase_metal-bd"/>
</dbReference>
<organism evidence="7 8">
    <name type="scientific">Canavalia gladiata</name>
    <name type="common">Sword bean</name>
    <name type="synonym">Dolichos gladiatus</name>
    <dbReference type="NCBI Taxonomy" id="3824"/>
    <lineage>
        <taxon>Eukaryota</taxon>
        <taxon>Viridiplantae</taxon>
        <taxon>Streptophyta</taxon>
        <taxon>Embryophyta</taxon>
        <taxon>Tracheophyta</taxon>
        <taxon>Spermatophyta</taxon>
        <taxon>Magnoliopsida</taxon>
        <taxon>eudicotyledons</taxon>
        <taxon>Gunneridae</taxon>
        <taxon>Pentapetalae</taxon>
        <taxon>rosids</taxon>
        <taxon>fabids</taxon>
        <taxon>Fabales</taxon>
        <taxon>Fabaceae</taxon>
        <taxon>Papilionoideae</taxon>
        <taxon>50 kb inversion clade</taxon>
        <taxon>NPAAA clade</taxon>
        <taxon>indigoferoid/millettioid clade</taxon>
        <taxon>Phaseoleae</taxon>
        <taxon>Canavalia</taxon>
    </lineage>
</organism>
<dbReference type="CDD" id="cd00684">
    <property type="entry name" value="Terpene_cyclase_plant_C1"/>
    <property type="match status" value="1"/>
</dbReference>
<dbReference type="GO" id="GO:0080027">
    <property type="term" value="P:response to herbivore"/>
    <property type="evidence" value="ECO:0007669"/>
    <property type="project" value="UniProtKB-ARBA"/>
</dbReference>
<comment type="cofactor">
    <cofactor evidence="1">
        <name>Mg(2+)</name>
        <dbReference type="ChEBI" id="CHEBI:18420"/>
    </cofactor>
</comment>
<proteinExistence type="predicted"/>
<dbReference type="SFLD" id="SFLDS00005">
    <property type="entry name" value="Isoprenoid_Synthase_Type_I"/>
    <property type="match status" value="1"/>
</dbReference>
<evidence type="ECO:0000256" key="2">
    <source>
        <dbReference type="ARBA" id="ARBA00022723"/>
    </source>
</evidence>
<dbReference type="FunFam" id="1.50.10.130:FF:000001">
    <property type="entry name" value="Isoprene synthase, chloroplastic"/>
    <property type="match status" value="1"/>
</dbReference>
<dbReference type="PANTHER" id="PTHR31225">
    <property type="entry name" value="OS04G0344100 PROTEIN-RELATED"/>
    <property type="match status" value="1"/>
</dbReference>
<dbReference type="InterPro" id="IPR044814">
    <property type="entry name" value="Terpene_cyclase_plant_C1"/>
</dbReference>
<dbReference type="Gene3D" id="1.50.10.130">
    <property type="entry name" value="Terpene synthase, N-terminal domain"/>
    <property type="match status" value="1"/>
</dbReference>
<dbReference type="FunFam" id="1.10.600.10:FF:000007">
    <property type="entry name" value="Isoprene synthase, chloroplastic"/>
    <property type="match status" value="1"/>
</dbReference>
<protein>
    <recommendedName>
        <fullName evidence="9">Terpene synthase 2</fullName>
    </recommendedName>
</protein>
<evidence type="ECO:0000256" key="3">
    <source>
        <dbReference type="ARBA" id="ARBA00022842"/>
    </source>
</evidence>
<evidence type="ECO:0000256" key="4">
    <source>
        <dbReference type="ARBA" id="ARBA00023239"/>
    </source>
</evidence>
<feature type="domain" description="Terpene synthase metal-binding" evidence="6">
    <location>
        <begin position="265"/>
        <end position="503"/>
    </location>
</feature>
<dbReference type="InterPro" id="IPR036965">
    <property type="entry name" value="Terpene_synth_N_sf"/>
</dbReference>
<evidence type="ECO:0008006" key="9">
    <source>
        <dbReference type="Google" id="ProtNLM"/>
    </source>
</evidence>